<keyword evidence="1" id="KW-0732">Signal</keyword>
<dbReference type="RefSeq" id="WP_248944289.1">
    <property type="nucleotide sequence ID" value="NZ_CBCSGY010000007.1"/>
</dbReference>
<gene>
    <name evidence="2" type="ORF">KAJ71_02810</name>
</gene>
<evidence type="ECO:0000313" key="2">
    <source>
        <dbReference type="EMBL" id="MCL1027980.1"/>
    </source>
</evidence>
<reference evidence="2" key="1">
    <citation type="submission" date="2021-04" db="EMBL/GenBank/DDBJ databases">
        <title>Genome sequence of Serratia sp. arafor3.</title>
        <authorList>
            <person name="Besaury L."/>
        </authorList>
    </citation>
    <scope>NUCLEOTIDE SEQUENCE</scope>
    <source>
        <strain evidence="2">Arafor3</strain>
    </source>
</reference>
<organism evidence="2 3">
    <name type="scientific">Serratia silvae</name>
    <dbReference type="NCBI Taxonomy" id="2824122"/>
    <lineage>
        <taxon>Bacteria</taxon>
        <taxon>Pseudomonadati</taxon>
        <taxon>Pseudomonadota</taxon>
        <taxon>Gammaproteobacteria</taxon>
        <taxon>Enterobacterales</taxon>
        <taxon>Yersiniaceae</taxon>
        <taxon>Serratia</taxon>
    </lineage>
</organism>
<sequence length="185" mass="19942">MKRKTITLIRGLSLITLLWFVTPYSMAQNCQVVVSHPEIQLGKQRHTANAATLFTRQEVTVVAECVGEGPITLLIDGTPDEGGQHFHFGAMGRMTLSLLAAQYDGGDTGLRLSSASQGEKQLSPGSSVLLPPGSQLTTLAPAVAGKETHLLTLQLRLDFPASGDEGRIRDLTELGGQVRFEARQY</sequence>
<evidence type="ECO:0000313" key="3">
    <source>
        <dbReference type="Proteomes" id="UP001165275"/>
    </source>
</evidence>
<feature type="signal peptide" evidence="1">
    <location>
        <begin position="1"/>
        <end position="27"/>
    </location>
</feature>
<feature type="chain" id="PRO_5046388054" description="Fimbrial protein" evidence="1">
    <location>
        <begin position="28"/>
        <end position="185"/>
    </location>
</feature>
<evidence type="ECO:0008006" key="4">
    <source>
        <dbReference type="Google" id="ProtNLM"/>
    </source>
</evidence>
<protein>
    <recommendedName>
        <fullName evidence="4">Fimbrial protein</fullName>
    </recommendedName>
</protein>
<dbReference type="EMBL" id="JAGQDC010000002">
    <property type="protein sequence ID" value="MCL1027980.1"/>
    <property type="molecule type" value="Genomic_DNA"/>
</dbReference>
<name>A0ABT0K7I6_9GAMM</name>
<evidence type="ECO:0000256" key="1">
    <source>
        <dbReference type="SAM" id="SignalP"/>
    </source>
</evidence>
<comment type="caution">
    <text evidence="2">The sequence shown here is derived from an EMBL/GenBank/DDBJ whole genome shotgun (WGS) entry which is preliminary data.</text>
</comment>
<accession>A0ABT0K7I6</accession>
<keyword evidence="3" id="KW-1185">Reference proteome</keyword>
<proteinExistence type="predicted"/>
<dbReference type="Proteomes" id="UP001165275">
    <property type="component" value="Unassembled WGS sequence"/>
</dbReference>